<dbReference type="eggNOG" id="ENOG5031IG6">
    <property type="taxonomic scope" value="Bacteria"/>
</dbReference>
<protein>
    <recommendedName>
        <fullName evidence="4">MetA-pathway of phenol degradation</fullName>
    </recommendedName>
</protein>
<evidence type="ECO:0000313" key="3">
    <source>
        <dbReference type="Proteomes" id="UP000019205"/>
    </source>
</evidence>
<dbReference type="AlphaFoldDB" id="A4ACC9"/>
<reference evidence="2 3" key="2">
    <citation type="journal article" date="2009" name="PLoS ONE">
        <title>The photosynthetic apparatus and its regulation in the aerobic gammaproteobacterium Congregibacter litoralis gen. nov., sp. nov.</title>
        <authorList>
            <person name="Spring S."/>
            <person name="Lunsdorf H."/>
            <person name="Fuchs B.M."/>
            <person name="Tindall B.J."/>
        </authorList>
    </citation>
    <scope>NUCLEOTIDE SEQUENCE [LARGE SCALE GENOMIC DNA]</scope>
    <source>
        <strain evidence="2">KT71</strain>
    </source>
</reference>
<name>A4ACC9_9GAMM</name>
<accession>A4ACC9</accession>
<dbReference type="EMBL" id="AAOA02000001">
    <property type="protein sequence ID" value="EAQ96357.1"/>
    <property type="molecule type" value="Genomic_DNA"/>
</dbReference>
<evidence type="ECO:0000256" key="1">
    <source>
        <dbReference type="SAM" id="SignalP"/>
    </source>
</evidence>
<dbReference type="HOGENOM" id="CLU_1048518_0_0_6"/>
<dbReference type="RefSeq" id="WP_008295087.1">
    <property type="nucleotide sequence ID" value="NZ_CM002299.1"/>
</dbReference>
<reference evidence="2 3" key="1">
    <citation type="journal article" date="2007" name="Proc. Natl. Acad. Sci. U.S.A.">
        <title>Characterization of a marine gammaproteobacterium capable of aerobic anoxygenic photosynthesis.</title>
        <authorList>
            <person name="Fuchs B.M."/>
            <person name="Spring S."/>
            <person name="Teeling H."/>
            <person name="Quast C."/>
            <person name="Wulf J."/>
            <person name="Schattenhofer M."/>
            <person name="Yan S."/>
            <person name="Ferriera S."/>
            <person name="Johnson J."/>
            <person name="Glockner F.O."/>
            <person name="Amann R."/>
        </authorList>
    </citation>
    <scope>NUCLEOTIDE SEQUENCE [LARGE SCALE GENOMIC DNA]</scope>
    <source>
        <strain evidence="2">KT71</strain>
    </source>
</reference>
<comment type="caution">
    <text evidence="2">The sequence shown here is derived from an EMBL/GenBank/DDBJ whole genome shotgun (WGS) entry which is preliminary data.</text>
</comment>
<organism evidence="2 3">
    <name type="scientific">Congregibacter litoralis KT71</name>
    <dbReference type="NCBI Taxonomy" id="314285"/>
    <lineage>
        <taxon>Bacteria</taxon>
        <taxon>Pseudomonadati</taxon>
        <taxon>Pseudomonadota</taxon>
        <taxon>Gammaproteobacteria</taxon>
        <taxon>Cellvibrionales</taxon>
        <taxon>Halieaceae</taxon>
        <taxon>Congregibacter</taxon>
    </lineage>
</organism>
<evidence type="ECO:0000313" key="2">
    <source>
        <dbReference type="EMBL" id="EAQ96357.1"/>
    </source>
</evidence>
<feature type="signal peptide" evidence="1">
    <location>
        <begin position="1"/>
        <end position="24"/>
    </location>
</feature>
<keyword evidence="1" id="KW-0732">Signal</keyword>
<dbReference type="Proteomes" id="UP000019205">
    <property type="component" value="Chromosome"/>
</dbReference>
<keyword evidence="3" id="KW-1185">Reference proteome</keyword>
<dbReference type="OrthoDB" id="6121451at2"/>
<evidence type="ECO:0008006" key="4">
    <source>
        <dbReference type="Google" id="ProtNLM"/>
    </source>
</evidence>
<sequence>MAASACQRITLVFAFFFFAGLSQAAFSQSPINIEQLLTKPSVWQISSSVDYRGSSLGSFQNGRQLTGSTGLRYGLTPRVEINARLTGWQYRQSVGELQSEEQGHSVSIGGNWLLKRESLLPAMLLEARGELLSRGSPEERSFPGGSVGLTLYKSSDPVVLSLRASMNLRRSYRFESVKVSPGATWSIEPGVNFAVNANVTLFGSAFFERRNASLHDGVTLYNAQERVGLRGGLALAVAGRHSLFVSGDLASDQQGGVSLQWFYEF</sequence>
<gene>
    <name evidence="2" type="ORF">KT71_13260</name>
</gene>
<proteinExistence type="predicted"/>
<feature type="chain" id="PRO_5002665862" description="MetA-pathway of phenol degradation" evidence="1">
    <location>
        <begin position="25"/>
        <end position="265"/>
    </location>
</feature>
<dbReference type="STRING" id="314285.KT71_13260"/>